<evidence type="ECO:0000313" key="5">
    <source>
        <dbReference type="EMBL" id="EHJ62422.1"/>
    </source>
</evidence>
<dbReference type="SUPFAM" id="SSF51735">
    <property type="entry name" value="NAD(P)-binding Rossmann-fold domains"/>
    <property type="match status" value="1"/>
</dbReference>
<gene>
    <name evidence="5" type="ORF">NSU_0553</name>
</gene>
<organism evidence="5 6">
    <name type="scientific">Novosphingobium pentaromativorans US6-1</name>
    <dbReference type="NCBI Taxonomy" id="1088721"/>
    <lineage>
        <taxon>Bacteria</taxon>
        <taxon>Pseudomonadati</taxon>
        <taxon>Pseudomonadota</taxon>
        <taxon>Alphaproteobacteria</taxon>
        <taxon>Sphingomonadales</taxon>
        <taxon>Sphingomonadaceae</taxon>
        <taxon>Novosphingobium</taxon>
    </lineage>
</organism>
<dbReference type="RefSeq" id="WP_007011470.1">
    <property type="nucleotide sequence ID" value="NZ_AGFM01000008.1"/>
</dbReference>
<keyword evidence="3" id="KW-0560">Oxidoreductase</keyword>
<keyword evidence="2" id="KW-0521">NADP</keyword>
<dbReference type="PANTHER" id="PTHR43391">
    <property type="entry name" value="RETINOL DEHYDROGENASE-RELATED"/>
    <property type="match status" value="1"/>
</dbReference>
<dbReference type="Gene3D" id="3.40.50.720">
    <property type="entry name" value="NAD(P)-binding Rossmann-like Domain"/>
    <property type="match status" value="1"/>
</dbReference>
<dbReference type="eggNOG" id="COG4221">
    <property type="taxonomic scope" value="Bacteria"/>
</dbReference>
<dbReference type="AlphaFoldDB" id="G6E882"/>
<evidence type="ECO:0000256" key="3">
    <source>
        <dbReference type="ARBA" id="ARBA00023002"/>
    </source>
</evidence>
<dbReference type="PRINTS" id="PR00080">
    <property type="entry name" value="SDRFAMILY"/>
</dbReference>
<comment type="caution">
    <text evidence="5">The sequence shown here is derived from an EMBL/GenBank/DDBJ whole genome shotgun (WGS) entry which is preliminary data.</text>
</comment>
<reference evidence="5 6" key="1">
    <citation type="journal article" date="2012" name="J. Bacteriol.">
        <title>Genome sequence of benzo(a)pyrene-degrading bacterium Novosphingobium pentaromativorans US6-1.</title>
        <authorList>
            <person name="Luo Y.R."/>
            <person name="Kang S.G."/>
            <person name="Kim S.J."/>
            <person name="Kim M.R."/>
            <person name="Li N."/>
            <person name="Lee J.H."/>
            <person name="Kwon K.K."/>
        </authorList>
    </citation>
    <scope>NUCLEOTIDE SEQUENCE [LARGE SCALE GENOMIC DNA]</scope>
    <source>
        <strain evidence="5 6">US6-1</strain>
    </source>
</reference>
<evidence type="ECO:0008006" key="7">
    <source>
        <dbReference type="Google" id="ProtNLM"/>
    </source>
</evidence>
<proteinExistence type="inferred from homology"/>
<evidence type="ECO:0000256" key="2">
    <source>
        <dbReference type="ARBA" id="ARBA00022857"/>
    </source>
</evidence>
<sequence>MENCKGKVAIVTGGASGIGFGIAQAAARRGADIVLADIAADKLEAAAAALRDAAGVRVIGVPTDVADPGALDALAEATYREFGRADMLFNNAGISSIGASWETSLECWRKVVDIDLFGCIHGIRSFLPKMLESGEPGYVVNTASLAGLVPTPHMAPYAVSKHAVVGLSGSLAQELRMQGAPIKVAVVCPGYIATPQAKGSVELYSADAKSDIDLQILTTIGNAAEAGMKPEEAGEIILSAMEKGDFWIAPNGAPFRASIEDLHKEMFRQAF</sequence>
<dbReference type="Pfam" id="PF00106">
    <property type="entry name" value="adh_short"/>
    <property type="match status" value="1"/>
</dbReference>
<dbReference type="PROSITE" id="PS00061">
    <property type="entry name" value="ADH_SHORT"/>
    <property type="match status" value="1"/>
</dbReference>
<accession>G6E882</accession>
<dbReference type="OrthoDB" id="7191281at2"/>
<evidence type="ECO:0000256" key="1">
    <source>
        <dbReference type="ARBA" id="ARBA00006484"/>
    </source>
</evidence>
<evidence type="ECO:0000256" key="4">
    <source>
        <dbReference type="RuleBase" id="RU000363"/>
    </source>
</evidence>
<keyword evidence="6" id="KW-1185">Reference proteome</keyword>
<dbReference type="PANTHER" id="PTHR43391:SF14">
    <property type="entry name" value="DEHYDROGENASE_REDUCTASE SDR FAMILY PROTEIN 7-LIKE"/>
    <property type="match status" value="1"/>
</dbReference>
<dbReference type="PRINTS" id="PR00081">
    <property type="entry name" value="GDHRDH"/>
</dbReference>
<dbReference type="CDD" id="cd05233">
    <property type="entry name" value="SDR_c"/>
    <property type="match status" value="1"/>
</dbReference>
<dbReference type="FunFam" id="3.40.50.720:FF:000084">
    <property type="entry name" value="Short-chain dehydrogenase reductase"/>
    <property type="match status" value="1"/>
</dbReference>
<dbReference type="Proteomes" id="UP000004030">
    <property type="component" value="Unassembled WGS sequence"/>
</dbReference>
<dbReference type="InterPro" id="IPR036291">
    <property type="entry name" value="NAD(P)-bd_dom_sf"/>
</dbReference>
<dbReference type="PATRIC" id="fig|1088721.3.peg.544"/>
<dbReference type="InterPro" id="IPR002347">
    <property type="entry name" value="SDR_fam"/>
</dbReference>
<protein>
    <recommendedName>
        <fullName evidence="7">Short-chain dehydrogenase/reductase SDR</fullName>
    </recommendedName>
</protein>
<name>G6E882_9SPHN</name>
<dbReference type="EMBL" id="AGFM01000008">
    <property type="protein sequence ID" value="EHJ62422.1"/>
    <property type="molecule type" value="Genomic_DNA"/>
</dbReference>
<comment type="similarity">
    <text evidence="1 4">Belongs to the short-chain dehydrogenases/reductases (SDR) family.</text>
</comment>
<dbReference type="InterPro" id="IPR020904">
    <property type="entry name" value="Sc_DH/Rdtase_CS"/>
</dbReference>
<dbReference type="GO" id="GO:0016491">
    <property type="term" value="F:oxidoreductase activity"/>
    <property type="evidence" value="ECO:0007669"/>
    <property type="project" value="UniProtKB-KW"/>
</dbReference>
<evidence type="ECO:0000313" key="6">
    <source>
        <dbReference type="Proteomes" id="UP000004030"/>
    </source>
</evidence>